<evidence type="ECO:0000256" key="3">
    <source>
        <dbReference type="ARBA" id="ARBA00023125"/>
    </source>
</evidence>
<evidence type="ECO:0000256" key="1">
    <source>
        <dbReference type="ARBA" id="ARBA00009437"/>
    </source>
</evidence>
<evidence type="ECO:0000256" key="4">
    <source>
        <dbReference type="ARBA" id="ARBA00023163"/>
    </source>
</evidence>
<dbReference type="GO" id="GO:0005829">
    <property type="term" value="C:cytosol"/>
    <property type="evidence" value="ECO:0007669"/>
    <property type="project" value="TreeGrafter"/>
</dbReference>
<dbReference type="FunFam" id="1.10.10.10:FF:000001">
    <property type="entry name" value="LysR family transcriptional regulator"/>
    <property type="match status" value="1"/>
</dbReference>
<dbReference type="InterPro" id="IPR005119">
    <property type="entry name" value="LysR_subst-bd"/>
</dbReference>
<feature type="domain" description="HTH lysR-type" evidence="5">
    <location>
        <begin position="4"/>
        <end position="61"/>
    </location>
</feature>
<gene>
    <name evidence="6" type="ORF">CIT26_32690</name>
</gene>
<dbReference type="GO" id="GO:0003677">
    <property type="term" value="F:DNA binding"/>
    <property type="evidence" value="ECO:0007669"/>
    <property type="project" value="UniProtKB-KW"/>
</dbReference>
<dbReference type="AlphaFoldDB" id="A0A271LC37"/>
<keyword evidence="3" id="KW-0238">DNA-binding</keyword>
<keyword evidence="4" id="KW-0804">Transcription</keyword>
<dbReference type="Proteomes" id="UP000216442">
    <property type="component" value="Unassembled WGS sequence"/>
</dbReference>
<dbReference type="PANTHER" id="PTHR30419">
    <property type="entry name" value="HTH-TYPE TRANSCRIPTIONAL REGULATOR YBHD"/>
    <property type="match status" value="1"/>
</dbReference>
<name>A0A271LC37_9HYPH</name>
<dbReference type="PANTHER" id="PTHR30419:SF30">
    <property type="entry name" value="LYSR FAMILY TRANSCRIPTIONAL REGULATOR"/>
    <property type="match status" value="1"/>
</dbReference>
<dbReference type="Gene3D" id="3.40.190.290">
    <property type="match status" value="1"/>
</dbReference>
<dbReference type="GO" id="GO:0003700">
    <property type="term" value="F:DNA-binding transcription factor activity"/>
    <property type="evidence" value="ECO:0007669"/>
    <property type="project" value="InterPro"/>
</dbReference>
<dbReference type="OrthoDB" id="7809623at2"/>
<organism evidence="6 7">
    <name type="scientific">Mesorhizobium temperatum</name>
    <dbReference type="NCBI Taxonomy" id="241416"/>
    <lineage>
        <taxon>Bacteria</taxon>
        <taxon>Pseudomonadati</taxon>
        <taxon>Pseudomonadota</taxon>
        <taxon>Alphaproteobacteria</taxon>
        <taxon>Hyphomicrobiales</taxon>
        <taxon>Phyllobacteriaceae</taxon>
        <taxon>Mesorhizobium</taxon>
    </lineage>
</organism>
<sequence>MNSLNIRQLEYFLTVAAHKSVTVAAAKLGVSQPTLTKTIRSLELELGVSLFERMPRGVDLTPYGQSLLRHAEAIRVQFGDAKSEIESLRGGKYGTVLIGAGPAWLRRHLPRAVAIATGKNPSIKVNVEGGYDDALLRSLRRGELDMVIAELPPKDEVRDLKLRPLTSDRLCVCCRAGHELQGRPKLSLPDLLRFPWAMPPEATRAHQRFRSVFISKDLAPPNAVVETKSMAFLLQMVRFSDALTFTVTTTLKTPEATGVVILDVPEVAAMRNAGIITRKDSWLSPAAQAIIDELIEICAREPTN</sequence>
<comment type="similarity">
    <text evidence="1">Belongs to the LysR transcriptional regulatory family.</text>
</comment>
<dbReference type="SUPFAM" id="SSF53850">
    <property type="entry name" value="Periplasmic binding protein-like II"/>
    <property type="match status" value="1"/>
</dbReference>
<dbReference type="Pfam" id="PF00126">
    <property type="entry name" value="HTH_1"/>
    <property type="match status" value="1"/>
</dbReference>
<evidence type="ECO:0000259" key="5">
    <source>
        <dbReference type="PROSITE" id="PS50931"/>
    </source>
</evidence>
<dbReference type="PRINTS" id="PR00039">
    <property type="entry name" value="HTHLYSR"/>
</dbReference>
<keyword evidence="2" id="KW-0805">Transcription regulation</keyword>
<dbReference type="InterPro" id="IPR036388">
    <property type="entry name" value="WH-like_DNA-bd_sf"/>
</dbReference>
<protein>
    <recommendedName>
        <fullName evidence="5">HTH lysR-type domain-containing protein</fullName>
    </recommendedName>
</protein>
<proteinExistence type="inferred from homology"/>
<comment type="caution">
    <text evidence="6">The sequence shown here is derived from an EMBL/GenBank/DDBJ whole genome shotgun (WGS) entry which is preliminary data.</text>
</comment>
<keyword evidence="7" id="KW-1185">Reference proteome</keyword>
<accession>A0A271LC37</accession>
<dbReference type="InterPro" id="IPR036390">
    <property type="entry name" value="WH_DNA-bd_sf"/>
</dbReference>
<dbReference type="SUPFAM" id="SSF46785">
    <property type="entry name" value="Winged helix' DNA-binding domain"/>
    <property type="match status" value="1"/>
</dbReference>
<evidence type="ECO:0000313" key="6">
    <source>
        <dbReference type="EMBL" id="PAQ05015.1"/>
    </source>
</evidence>
<dbReference type="EMBL" id="NPKJ01000075">
    <property type="protein sequence ID" value="PAQ05015.1"/>
    <property type="molecule type" value="Genomic_DNA"/>
</dbReference>
<dbReference type="InterPro" id="IPR050950">
    <property type="entry name" value="HTH-type_LysR_regulators"/>
</dbReference>
<evidence type="ECO:0000313" key="7">
    <source>
        <dbReference type="Proteomes" id="UP000216442"/>
    </source>
</evidence>
<evidence type="ECO:0000256" key="2">
    <source>
        <dbReference type="ARBA" id="ARBA00023015"/>
    </source>
</evidence>
<dbReference type="Gene3D" id="1.10.10.10">
    <property type="entry name" value="Winged helix-like DNA-binding domain superfamily/Winged helix DNA-binding domain"/>
    <property type="match status" value="1"/>
</dbReference>
<dbReference type="PROSITE" id="PS50931">
    <property type="entry name" value="HTH_LYSR"/>
    <property type="match status" value="1"/>
</dbReference>
<dbReference type="InterPro" id="IPR000847">
    <property type="entry name" value="LysR_HTH_N"/>
</dbReference>
<reference evidence="6 7" key="1">
    <citation type="submission" date="2017-08" db="EMBL/GenBank/DDBJ databases">
        <title>Mesorhizobium wenxinae sp. nov., a novel rhizobial species isolated from root nodules of chickpea (Cicer arietinum L.).</title>
        <authorList>
            <person name="Zhang J."/>
        </authorList>
    </citation>
    <scope>NUCLEOTIDE SEQUENCE [LARGE SCALE GENOMIC DNA]</scope>
    <source>
        <strain evidence="6 7">SDW018</strain>
    </source>
</reference>
<dbReference type="Pfam" id="PF03466">
    <property type="entry name" value="LysR_substrate"/>
    <property type="match status" value="1"/>
</dbReference>